<dbReference type="OrthoDB" id="1937495at2759"/>
<gene>
    <name evidence="3" type="primary">LOC105045679</name>
</gene>
<keyword evidence="1" id="KW-1133">Transmembrane helix</keyword>
<evidence type="ECO:0000313" key="2">
    <source>
        <dbReference type="Proteomes" id="UP000504607"/>
    </source>
</evidence>
<dbReference type="RefSeq" id="XP_029120671.1">
    <property type="nucleotide sequence ID" value="XM_029264838.1"/>
</dbReference>
<proteinExistence type="predicted"/>
<name>A0A8N4I8P8_ELAGV</name>
<keyword evidence="2" id="KW-1185">Reference proteome</keyword>
<reference evidence="3" key="1">
    <citation type="submission" date="2025-08" db="UniProtKB">
        <authorList>
            <consortium name="RefSeq"/>
        </authorList>
    </citation>
    <scope>IDENTIFICATION</scope>
</reference>
<keyword evidence="1" id="KW-0472">Membrane</keyword>
<evidence type="ECO:0000256" key="1">
    <source>
        <dbReference type="SAM" id="Phobius"/>
    </source>
</evidence>
<dbReference type="AlphaFoldDB" id="A0A8N4I8P8"/>
<keyword evidence="1" id="KW-0812">Transmembrane</keyword>
<organism evidence="2 3">
    <name type="scientific">Elaeis guineensis var. tenera</name>
    <name type="common">Oil palm</name>
    <dbReference type="NCBI Taxonomy" id="51953"/>
    <lineage>
        <taxon>Eukaryota</taxon>
        <taxon>Viridiplantae</taxon>
        <taxon>Streptophyta</taxon>
        <taxon>Embryophyta</taxon>
        <taxon>Tracheophyta</taxon>
        <taxon>Spermatophyta</taxon>
        <taxon>Magnoliopsida</taxon>
        <taxon>Liliopsida</taxon>
        <taxon>Arecaceae</taxon>
        <taxon>Arecoideae</taxon>
        <taxon>Cocoseae</taxon>
        <taxon>Elaeidinae</taxon>
        <taxon>Elaeis</taxon>
    </lineage>
</organism>
<sequence length="110" mass="12045">MKMTVVSRSGRPVIKGVIELQDSATVSDLQDAIHARRVNASFIESRPMPCTIGAFTTSSISWRRSLSTDSAMLLHLSPMYSGTAPLIVLLARILHTMPIIPSMHLLVICK</sequence>
<evidence type="ECO:0000313" key="3">
    <source>
        <dbReference type="RefSeq" id="XP_029120671.1"/>
    </source>
</evidence>
<feature type="transmembrane region" description="Helical" evidence="1">
    <location>
        <begin position="72"/>
        <end position="94"/>
    </location>
</feature>
<dbReference type="Proteomes" id="UP000504607">
    <property type="component" value="Chromosome 5"/>
</dbReference>
<protein>
    <submittedName>
        <fullName evidence="3">Uncharacterized protein LOC105045679 isoform X1</fullName>
    </submittedName>
</protein>
<accession>A0A8N4I8P8</accession>